<organism evidence="2 3">
    <name type="scientific">Blepharisma stoltei</name>
    <dbReference type="NCBI Taxonomy" id="1481888"/>
    <lineage>
        <taxon>Eukaryota</taxon>
        <taxon>Sar</taxon>
        <taxon>Alveolata</taxon>
        <taxon>Ciliophora</taxon>
        <taxon>Postciliodesmatophora</taxon>
        <taxon>Heterotrichea</taxon>
        <taxon>Heterotrichida</taxon>
        <taxon>Blepharismidae</taxon>
        <taxon>Blepharisma</taxon>
    </lineage>
</organism>
<keyword evidence="3" id="KW-1185">Reference proteome</keyword>
<sequence>MKAKKYSILNMLSNLSNDVTNQLKQWLEEMNLAEMTPKTQKAPLKRSKIEDMLQYKSPKESTKTLNHLKQGDNQSPLSQSFSYPNESVEDRLIKAGITYSQNKETKRKANEEQKKLEEEKFIQHSEKIRNTGRNEYLHNLSKVYEQKQNQRIIQQTEHENSLIKSPKPCKGSQKILQGSNRKGDVGQRLYNSATKSSKVLKAKQVLSYLDMKSVSSPKINTSYTAHSVKNTNISEKNIEQKYQLLSKQIPVVKEEKYYRSQTPTAARKVSPIRQTKSRESTPIKEFPFKPHISKKSQVIASKLEPSSSRLTKIPRLDISFDDKECTFNPNIDLNSSRLAQRLKDNSTASKTERWEALYELRHHKEEKVVTTSFLDEKILLDDHSPKRTKVEQEKFISKLNGWAKVKDDVLQRKRDESIEYDLKECTFSPKIHGNAQFDEVNLKGFKGVEKYLQRQKTARETPSKEFRLREDKSPPNDHNESKLKCKEMSSKDFLSAIFQLHMQLNND</sequence>
<dbReference type="Proteomes" id="UP001162131">
    <property type="component" value="Unassembled WGS sequence"/>
</dbReference>
<feature type="region of interest" description="Disordered" evidence="1">
    <location>
        <begin position="158"/>
        <end position="186"/>
    </location>
</feature>
<evidence type="ECO:0000313" key="3">
    <source>
        <dbReference type="Proteomes" id="UP001162131"/>
    </source>
</evidence>
<feature type="region of interest" description="Disordered" evidence="1">
    <location>
        <begin position="454"/>
        <end position="483"/>
    </location>
</feature>
<feature type="region of interest" description="Disordered" evidence="1">
    <location>
        <begin position="60"/>
        <end position="83"/>
    </location>
</feature>
<dbReference type="EMBL" id="CAJZBQ010000023">
    <property type="protein sequence ID" value="CAG9319739.1"/>
    <property type="molecule type" value="Genomic_DNA"/>
</dbReference>
<accession>A0AAU9JDH2</accession>
<evidence type="ECO:0000256" key="1">
    <source>
        <dbReference type="SAM" id="MobiDB-lite"/>
    </source>
</evidence>
<comment type="caution">
    <text evidence="2">The sequence shown here is derived from an EMBL/GenBank/DDBJ whole genome shotgun (WGS) entry which is preliminary data.</text>
</comment>
<reference evidence="2" key="1">
    <citation type="submission" date="2021-09" db="EMBL/GenBank/DDBJ databases">
        <authorList>
            <consortium name="AG Swart"/>
            <person name="Singh M."/>
            <person name="Singh A."/>
            <person name="Seah K."/>
            <person name="Emmerich C."/>
        </authorList>
    </citation>
    <scope>NUCLEOTIDE SEQUENCE</scope>
    <source>
        <strain evidence="2">ATCC30299</strain>
    </source>
</reference>
<name>A0AAU9JDH2_9CILI</name>
<gene>
    <name evidence="2" type="ORF">BSTOLATCC_MIC24287</name>
</gene>
<dbReference type="AlphaFoldDB" id="A0AAU9JDH2"/>
<protein>
    <submittedName>
        <fullName evidence="2">Uncharacterized protein</fullName>
    </submittedName>
</protein>
<feature type="compositionally biased region" description="Polar residues" evidence="1">
    <location>
        <begin position="63"/>
        <end position="83"/>
    </location>
</feature>
<evidence type="ECO:0000313" key="2">
    <source>
        <dbReference type="EMBL" id="CAG9319739.1"/>
    </source>
</evidence>
<proteinExistence type="predicted"/>